<protein>
    <recommendedName>
        <fullName evidence="3">Yeast cell wall synthesis Kre9/Knh1-like N-terminal domain-containing protein</fullName>
    </recommendedName>
</protein>
<accession>A0A5N6VAV5</accession>
<feature type="domain" description="Yeast cell wall synthesis Kre9/Knh1-like N-terminal" evidence="3">
    <location>
        <begin position="23"/>
        <end position="103"/>
    </location>
</feature>
<evidence type="ECO:0000256" key="1">
    <source>
        <dbReference type="ARBA" id="ARBA00022729"/>
    </source>
</evidence>
<evidence type="ECO:0000313" key="5">
    <source>
        <dbReference type="Proteomes" id="UP000326950"/>
    </source>
</evidence>
<dbReference type="Proteomes" id="UP000326950">
    <property type="component" value="Unassembled WGS sequence"/>
</dbReference>
<dbReference type="EMBL" id="ML738587">
    <property type="protein sequence ID" value="KAE8167887.1"/>
    <property type="molecule type" value="Genomic_DNA"/>
</dbReference>
<proteinExistence type="predicted"/>
<sequence length="124" mass="13909">MRFTLACLAALASSTAAYMINTPMGGDRIYLQAGTTITWTPVVNDAPLFDLWLINMRHFPPYARPIEQGINRDALSYRIQGVRDVPPNTGYQFNFVRHNADENEAKERPLAQSVDFDVTATGFI</sequence>
<dbReference type="InterPro" id="IPR018466">
    <property type="entry name" value="Kre9/Knh1-like_N"/>
</dbReference>
<dbReference type="InterPro" id="IPR052479">
    <property type="entry name" value="GPI-anchor_Adhesion_Reg"/>
</dbReference>
<dbReference type="PANTHER" id="PTHR35185:SF1">
    <property type="entry name" value="UPF0619 GPI-ANCHORED MEMBRANE PROTEIN C1322.10"/>
    <property type="match status" value="1"/>
</dbReference>
<name>A0A5N6VAV5_ASPTM</name>
<dbReference type="AlphaFoldDB" id="A0A5N6VAV5"/>
<gene>
    <name evidence="4" type="ORF">BDV40DRAFT_295008</name>
</gene>
<evidence type="ECO:0000259" key="3">
    <source>
        <dbReference type="Pfam" id="PF10342"/>
    </source>
</evidence>
<keyword evidence="1 2" id="KW-0732">Signal</keyword>
<evidence type="ECO:0000256" key="2">
    <source>
        <dbReference type="SAM" id="SignalP"/>
    </source>
</evidence>
<reference evidence="4 5" key="1">
    <citation type="submission" date="2019-04" db="EMBL/GenBank/DDBJ databases">
        <title>Friends and foes A comparative genomics study of 23 Aspergillus species from section Flavi.</title>
        <authorList>
            <consortium name="DOE Joint Genome Institute"/>
            <person name="Kjaerbolling I."/>
            <person name="Vesth T."/>
            <person name="Frisvad J.C."/>
            <person name="Nybo J.L."/>
            <person name="Theobald S."/>
            <person name="Kildgaard S."/>
            <person name="Isbrandt T."/>
            <person name="Kuo A."/>
            <person name="Sato A."/>
            <person name="Lyhne E.K."/>
            <person name="Kogle M.E."/>
            <person name="Wiebenga A."/>
            <person name="Kun R.S."/>
            <person name="Lubbers R.J."/>
            <person name="Makela M.R."/>
            <person name="Barry K."/>
            <person name="Chovatia M."/>
            <person name="Clum A."/>
            <person name="Daum C."/>
            <person name="Haridas S."/>
            <person name="He G."/>
            <person name="LaButti K."/>
            <person name="Lipzen A."/>
            <person name="Mondo S."/>
            <person name="Riley R."/>
            <person name="Salamov A."/>
            <person name="Simmons B.A."/>
            <person name="Magnuson J.K."/>
            <person name="Henrissat B."/>
            <person name="Mortensen U.H."/>
            <person name="Larsen T.O."/>
            <person name="Devries R.P."/>
            <person name="Grigoriev I.V."/>
            <person name="Machida M."/>
            <person name="Baker S.E."/>
            <person name="Andersen M.R."/>
        </authorList>
    </citation>
    <scope>NUCLEOTIDE SEQUENCE [LARGE SCALE GENOMIC DNA]</scope>
    <source>
        <strain evidence="4 5">CBS 117626</strain>
    </source>
</reference>
<keyword evidence="5" id="KW-1185">Reference proteome</keyword>
<feature type="signal peptide" evidence="2">
    <location>
        <begin position="1"/>
        <end position="17"/>
    </location>
</feature>
<dbReference type="PANTHER" id="PTHR35185">
    <property type="entry name" value="SERINE/THREONINE-RICH PROTEIN ADG2-RELATED"/>
    <property type="match status" value="1"/>
</dbReference>
<evidence type="ECO:0000313" key="4">
    <source>
        <dbReference type="EMBL" id="KAE8167887.1"/>
    </source>
</evidence>
<feature type="chain" id="PRO_5024802641" description="Yeast cell wall synthesis Kre9/Knh1-like N-terminal domain-containing protein" evidence="2">
    <location>
        <begin position="18"/>
        <end position="124"/>
    </location>
</feature>
<dbReference type="OrthoDB" id="5316007at2759"/>
<dbReference type="Pfam" id="PF10342">
    <property type="entry name" value="Kre9_KNH"/>
    <property type="match status" value="1"/>
</dbReference>
<organism evidence="4 5">
    <name type="scientific">Aspergillus tamarii</name>
    <dbReference type="NCBI Taxonomy" id="41984"/>
    <lineage>
        <taxon>Eukaryota</taxon>
        <taxon>Fungi</taxon>
        <taxon>Dikarya</taxon>
        <taxon>Ascomycota</taxon>
        <taxon>Pezizomycotina</taxon>
        <taxon>Eurotiomycetes</taxon>
        <taxon>Eurotiomycetidae</taxon>
        <taxon>Eurotiales</taxon>
        <taxon>Aspergillaceae</taxon>
        <taxon>Aspergillus</taxon>
        <taxon>Aspergillus subgen. Circumdati</taxon>
    </lineage>
</organism>